<gene>
    <name evidence="12" type="ORF">EV668_2498</name>
</gene>
<keyword evidence="4" id="KW-0808">Transferase</keyword>
<keyword evidence="5" id="KW-0378">Hydrolase</keyword>
<dbReference type="GO" id="GO:0071972">
    <property type="term" value="F:peptidoglycan L,D-transpeptidase activity"/>
    <property type="evidence" value="ECO:0007669"/>
    <property type="project" value="TreeGrafter"/>
</dbReference>
<dbReference type="InterPro" id="IPR050979">
    <property type="entry name" value="LD-transpeptidase"/>
</dbReference>
<keyword evidence="7 9" id="KW-0573">Peptidoglycan synthesis</keyword>
<evidence type="ECO:0000256" key="7">
    <source>
        <dbReference type="ARBA" id="ARBA00022984"/>
    </source>
</evidence>
<dbReference type="RefSeq" id="WP_133770452.1">
    <property type="nucleotide sequence ID" value="NZ_SNZR01000013.1"/>
</dbReference>
<comment type="caution">
    <text evidence="12">The sequence shown here is derived from an EMBL/GenBank/DDBJ whole genome shotgun (WGS) entry which is preliminary data.</text>
</comment>
<sequence>MRPLTRRAVVLAGLGTSAGLLGGCALLPEDLFAGWSREAAGPLQTPDYAKIYAAIPGEKHRVPAFDFTNTDPAFLRAEVAYAGTEPAGTLVVDPKNHHLYRVEGRGRARRYGIAVGPEAKGFSGQGVVATRREWPDWSPAPVLASRGFAAWAQLGSPAAASERPAGETAARAIPGGPRSPLGARSLSLASGGRETGFMIHGTPNPIAIGGPAKAGCIALIDQDIIDLYARTPEGTTVVVLM</sequence>
<dbReference type="CDD" id="cd16913">
    <property type="entry name" value="YkuD_like"/>
    <property type="match status" value="1"/>
</dbReference>
<feature type="domain" description="L,D-TPase catalytic" evidence="11">
    <location>
        <begin position="88"/>
        <end position="240"/>
    </location>
</feature>
<evidence type="ECO:0000256" key="5">
    <source>
        <dbReference type="ARBA" id="ARBA00022801"/>
    </source>
</evidence>
<organism evidence="12 13">
    <name type="scientific">Enterovirga rhinocerotis</name>
    <dbReference type="NCBI Taxonomy" id="1339210"/>
    <lineage>
        <taxon>Bacteria</taxon>
        <taxon>Pseudomonadati</taxon>
        <taxon>Pseudomonadota</taxon>
        <taxon>Alphaproteobacteria</taxon>
        <taxon>Hyphomicrobiales</taxon>
        <taxon>Methylobacteriaceae</taxon>
        <taxon>Enterovirga</taxon>
    </lineage>
</organism>
<dbReference type="SUPFAM" id="SSF141523">
    <property type="entry name" value="L,D-transpeptidase catalytic domain-like"/>
    <property type="match status" value="1"/>
</dbReference>
<dbReference type="PROSITE" id="PS51257">
    <property type="entry name" value="PROKAR_LIPOPROTEIN"/>
    <property type="match status" value="1"/>
</dbReference>
<evidence type="ECO:0000313" key="12">
    <source>
        <dbReference type="EMBL" id="TDR89663.1"/>
    </source>
</evidence>
<dbReference type="GO" id="GO:0016757">
    <property type="term" value="F:glycosyltransferase activity"/>
    <property type="evidence" value="ECO:0007669"/>
    <property type="project" value="UniProtKB-KW"/>
</dbReference>
<evidence type="ECO:0000256" key="1">
    <source>
        <dbReference type="ARBA" id="ARBA00004752"/>
    </source>
</evidence>
<dbReference type="PANTHER" id="PTHR30582:SF24">
    <property type="entry name" value="L,D-TRANSPEPTIDASE ERFK_SRFK-RELATED"/>
    <property type="match status" value="1"/>
</dbReference>
<evidence type="ECO:0000256" key="8">
    <source>
        <dbReference type="ARBA" id="ARBA00023316"/>
    </source>
</evidence>
<evidence type="ECO:0000256" key="9">
    <source>
        <dbReference type="PROSITE-ProRule" id="PRU01373"/>
    </source>
</evidence>
<feature type="active site" description="Nucleophile" evidence="9">
    <location>
        <position position="216"/>
    </location>
</feature>
<dbReference type="OrthoDB" id="9787225at2"/>
<evidence type="ECO:0000256" key="6">
    <source>
        <dbReference type="ARBA" id="ARBA00022960"/>
    </source>
</evidence>
<keyword evidence="12" id="KW-0449">Lipoprotein</keyword>
<dbReference type="GO" id="GO:0008360">
    <property type="term" value="P:regulation of cell shape"/>
    <property type="evidence" value="ECO:0007669"/>
    <property type="project" value="UniProtKB-UniRule"/>
</dbReference>
<evidence type="ECO:0000256" key="2">
    <source>
        <dbReference type="ARBA" id="ARBA00005992"/>
    </source>
</evidence>
<dbReference type="InterPro" id="IPR038063">
    <property type="entry name" value="Transpep_catalytic_dom"/>
</dbReference>
<feature type="region of interest" description="Disordered" evidence="10">
    <location>
        <begin position="159"/>
        <end position="186"/>
    </location>
</feature>
<dbReference type="PANTHER" id="PTHR30582">
    <property type="entry name" value="L,D-TRANSPEPTIDASE"/>
    <property type="match status" value="1"/>
</dbReference>
<dbReference type="InterPro" id="IPR005490">
    <property type="entry name" value="LD_TPept_cat_dom"/>
</dbReference>
<dbReference type="GO" id="GO:0005576">
    <property type="term" value="C:extracellular region"/>
    <property type="evidence" value="ECO:0007669"/>
    <property type="project" value="TreeGrafter"/>
</dbReference>
<evidence type="ECO:0000256" key="4">
    <source>
        <dbReference type="ARBA" id="ARBA00022679"/>
    </source>
</evidence>
<evidence type="ECO:0000256" key="3">
    <source>
        <dbReference type="ARBA" id="ARBA00022676"/>
    </source>
</evidence>
<evidence type="ECO:0000313" key="13">
    <source>
        <dbReference type="Proteomes" id="UP000295122"/>
    </source>
</evidence>
<name>A0A4R7BW23_9HYPH</name>
<dbReference type="Gene3D" id="2.40.440.10">
    <property type="entry name" value="L,D-transpeptidase catalytic domain-like"/>
    <property type="match status" value="1"/>
</dbReference>
<proteinExistence type="inferred from homology"/>
<accession>A0A4R7BW23</accession>
<protein>
    <submittedName>
        <fullName evidence="12">Lipoprotein-anchoring transpeptidase ErfK/SrfK</fullName>
    </submittedName>
</protein>
<dbReference type="Proteomes" id="UP000295122">
    <property type="component" value="Unassembled WGS sequence"/>
</dbReference>
<reference evidence="12 13" key="1">
    <citation type="submission" date="2019-03" db="EMBL/GenBank/DDBJ databases">
        <title>Genomic Encyclopedia of Type Strains, Phase IV (KMG-IV): sequencing the most valuable type-strain genomes for metagenomic binning, comparative biology and taxonomic classification.</title>
        <authorList>
            <person name="Goeker M."/>
        </authorList>
    </citation>
    <scope>NUCLEOTIDE SEQUENCE [LARGE SCALE GENOMIC DNA]</scope>
    <source>
        <strain evidence="12 13">DSM 25903</strain>
    </source>
</reference>
<feature type="active site" description="Proton donor/acceptor" evidence="9">
    <location>
        <position position="200"/>
    </location>
</feature>
<dbReference type="GO" id="GO:0018104">
    <property type="term" value="P:peptidoglycan-protein cross-linking"/>
    <property type="evidence" value="ECO:0007669"/>
    <property type="project" value="TreeGrafter"/>
</dbReference>
<comment type="similarity">
    <text evidence="2">Belongs to the YkuD family.</text>
</comment>
<keyword evidence="3" id="KW-0328">Glycosyltransferase</keyword>
<comment type="pathway">
    <text evidence="1 9">Cell wall biogenesis; peptidoglycan biosynthesis.</text>
</comment>
<dbReference type="AlphaFoldDB" id="A0A4R7BW23"/>
<evidence type="ECO:0000259" key="11">
    <source>
        <dbReference type="PROSITE" id="PS52029"/>
    </source>
</evidence>
<dbReference type="GO" id="GO:0071555">
    <property type="term" value="P:cell wall organization"/>
    <property type="evidence" value="ECO:0007669"/>
    <property type="project" value="UniProtKB-UniRule"/>
</dbReference>
<keyword evidence="6 9" id="KW-0133">Cell shape</keyword>
<keyword evidence="8 9" id="KW-0961">Cell wall biogenesis/degradation</keyword>
<dbReference type="Pfam" id="PF03734">
    <property type="entry name" value="YkuD"/>
    <property type="match status" value="1"/>
</dbReference>
<dbReference type="EMBL" id="SNZR01000013">
    <property type="protein sequence ID" value="TDR89663.1"/>
    <property type="molecule type" value="Genomic_DNA"/>
</dbReference>
<dbReference type="PROSITE" id="PS52029">
    <property type="entry name" value="LD_TPASE"/>
    <property type="match status" value="1"/>
</dbReference>
<dbReference type="UniPathway" id="UPA00219"/>
<evidence type="ECO:0000256" key="10">
    <source>
        <dbReference type="SAM" id="MobiDB-lite"/>
    </source>
</evidence>
<keyword evidence="13" id="KW-1185">Reference proteome</keyword>